<feature type="transmembrane region" description="Helical" evidence="2">
    <location>
        <begin position="411"/>
        <end position="434"/>
    </location>
</feature>
<evidence type="ECO:0000256" key="2">
    <source>
        <dbReference type="SAM" id="Phobius"/>
    </source>
</evidence>
<feature type="transmembrane region" description="Helical" evidence="2">
    <location>
        <begin position="474"/>
        <end position="494"/>
    </location>
</feature>
<keyword evidence="2" id="KW-0812">Transmembrane</keyword>
<protein>
    <submittedName>
        <fullName evidence="3">Uncharacterized protein</fullName>
    </submittedName>
</protein>
<feature type="transmembrane region" description="Helical" evidence="2">
    <location>
        <begin position="522"/>
        <end position="551"/>
    </location>
</feature>
<dbReference type="EMBL" id="VLTL01000177">
    <property type="protein sequence ID" value="KAA0156119.1"/>
    <property type="molecule type" value="Genomic_DNA"/>
</dbReference>
<feature type="compositionally biased region" description="Gly residues" evidence="1">
    <location>
        <begin position="1"/>
        <end position="12"/>
    </location>
</feature>
<feature type="transmembrane region" description="Helical" evidence="2">
    <location>
        <begin position="777"/>
        <end position="800"/>
    </location>
</feature>
<feature type="transmembrane region" description="Helical" evidence="2">
    <location>
        <begin position="379"/>
        <end position="399"/>
    </location>
</feature>
<dbReference type="Proteomes" id="UP000324907">
    <property type="component" value="Unassembled WGS sequence"/>
</dbReference>
<feature type="transmembrane region" description="Helical" evidence="2">
    <location>
        <begin position="51"/>
        <end position="74"/>
    </location>
</feature>
<feature type="transmembrane region" description="Helical" evidence="2">
    <location>
        <begin position="194"/>
        <end position="217"/>
    </location>
</feature>
<feature type="transmembrane region" description="Helical" evidence="2">
    <location>
        <begin position="629"/>
        <end position="649"/>
    </location>
</feature>
<feature type="transmembrane region" description="Helical" evidence="2">
    <location>
        <begin position="879"/>
        <end position="900"/>
    </location>
</feature>
<reference evidence="3 4" key="1">
    <citation type="submission" date="2019-07" db="EMBL/GenBank/DDBJ databases">
        <title>Genomes of Cafeteria roenbergensis.</title>
        <authorList>
            <person name="Fischer M.G."/>
            <person name="Hackl T."/>
            <person name="Roman M."/>
        </authorList>
    </citation>
    <scope>NUCLEOTIDE SEQUENCE [LARGE SCALE GENOMIC DNA]</scope>
    <source>
        <strain evidence="3 4">RCC970-E3</strain>
    </source>
</reference>
<feature type="transmembrane region" description="Helical" evidence="2">
    <location>
        <begin position="269"/>
        <end position="287"/>
    </location>
</feature>
<organism evidence="3 4">
    <name type="scientific">Cafeteria roenbergensis</name>
    <name type="common">Marine flagellate</name>
    <dbReference type="NCBI Taxonomy" id="33653"/>
    <lineage>
        <taxon>Eukaryota</taxon>
        <taxon>Sar</taxon>
        <taxon>Stramenopiles</taxon>
        <taxon>Bigyra</taxon>
        <taxon>Opalozoa</taxon>
        <taxon>Bicosoecida</taxon>
        <taxon>Cafeteriaceae</taxon>
        <taxon>Cafeteria</taxon>
    </lineage>
</organism>
<feature type="transmembrane region" description="Helical" evidence="2">
    <location>
        <begin position="978"/>
        <end position="995"/>
    </location>
</feature>
<sequence>MAARRSGGGRVGAAGSERRSHGPWQFVAAAGNTPRTRAQCHRSGRIMRRTCVLSIAAFSLVVLGGGLAVIALLAGEWVEAREQIDAESKTKSDVTVGFGPSGLYIKLDQSNQAAQIPVSLIEATWESQKSLFNPEDKEGVDGKSTAALLGNSYNLVAAGAVGCAAAAIIFLPFLIRDVCGGVAVVKCFGRWTSIAAGVVAVVAAVLIGAAFGAVGAGPLREGFVAHWNKGTYKTKDATVSMLAGNTPVMDCAAAATTCRQGDAMRTVPLLWGVASISALIATARLLGASLNSGEWVNAHREATEGKGEDATTLVIDFGFGPQGLHYRLQVGFRSTVILIPIEHINHTWTDVEDVFNPKGAPHLTGVALQSLLFDSRNTMIAGDLAAAVALFVVVACASTQLGKFVNVSDRVVFMLNLSAIGLLALASILGFASFGAVNASEVRSSFIEEWNKVPEHIDFETLVLSSGNASAMDVAAAGAVFAAFAAAALGYLAYASRGEAKSTESGHLMPARPGRADMCTRCAGVGSGVGILLLGGATFLSVASLAVGMWVRASLAASGDNHSVSINYGFGPLGAWSEATVNGKSEGGHVATADIEDKWLEVAVPLNPSGHSDVTGQSTERLLSDVMNMMIAGVVAGGAGAILAIPLVIQQLCGGLSGLPTGVRVSAVLAALLATACAALNAASFGLIYESSLRDSFISGWNHGSTKIGDETVSLVAGNTDAMNAAAGAAGFALLAAIVIVITSCCCGSSKSEDSVKSALLKTTVACSMASPDCGRLAVSVISMSLVLLAATLGVASLFAGPWVEASFPNVNEKGDNFTSFFGFGPSGLYFDPGNDEPSTLTPVSEIEANWAQHQLIFSPQPSKGVDGKSTAALLSNTYNLVAAGVVGCVAAIGVFSPFVVREACGRLKVVKCCGKLEAVAAGVAGLGASVLLIAGFGLTRASQFRSEFVDGWNGLEVEMDNGGVAYAWAGDTAVMDLSLAAAVMALLGALMIVLRGTLCTGVNDEDYEEAEGDSLVKGPAGH</sequence>
<evidence type="ECO:0000313" key="3">
    <source>
        <dbReference type="EMBL" id="KAA0156119.1"/>
    </source>
</evidence>
<keyword evidence="2" id="KW-0472">Membrane</keyword>
<gene>
    <name evidence="3" type="ORF">FNF28_06661</name>
</gene>
<comment type="caution">
    <text evidence="3">The sequence shown here is derived from an EMBL/GenBank/DDBJ whole genome shotgun (WGS) entry which is preliminary data.</text>
</comment>
<feature type="transmembrane region" description="Helical" evidence="2">
    <location>
        <begin position="661"/>
        <end position="689"/>
    </location>
</feature>
<evidence type="ECO:0000256" key="1">
    <source>
        <dbReference type="SAM" id="MobiDB-lite"/>
    </source>
</evidence>
<feature type="transmembrane region" description="Helical" evidence="2">
    <location>
        <begin position="920"/>
        <end position="939"/>
    </location>
</feature>
<feature type="transmembrane region" description="Helical" evidence="2">
    <location>
        <begin position="237"/>
        <end position="257"/>
    </location>
</feature>
<evidence type="ECO:0000313" key="4">
    <source>
        <dbReference type="Proteomes" id="UP000324907"/>
    </source>
</evidence>
<feature type="region of interest" description="Disordered" evidence="1">
    <location>
        <begin position="1"/>
        <end position="20"/>
    </location>
</feature>
<feature type="transmembrane region" description="Helical" evidence="2">
    <location>
        <begin position="725"/>
        <end position="747"/>
    </location>
</feature>
<name>A0A5A8CTS7_CAFRO</name>
<accession>A0A5A8CTS7</accession>
<proteinExistence type="predicted"/>
<dbReference type="AlphaFoldDB" id="A0A5A8CTS7"/>
<feature type="transmembrane region" description="Helical" evidence="2">
    <location>
        <begin position="153"/>
        <end position="174"/>
    </location>
</feature>
<keyword evidence="2" id="KW-1133">Transmembrane helix</keyword>